<evidence type="ECO:0000313" key="1">
    <source>
        <dbReference type="EMBL" id="GBN45768.1"/>
    </source>
</evidence>
<reference evidence="2 5" key="1">
    <citation type="journal article" date="2019" name="Sci. Rep.">
        <title>Orb-weaving spider Araneus ventricosus genome elucidates the spidroin gene catalogue.</title>
        <authorList>
            <person name="Kono N."/>
            <person name="Nakamura H."/>
            <person name="Ohtoshi R."/>
            <person name="Moran D.A.P."/>
            <person name="Shinohara A."/>
            <person name="Yoshida Y."/>
            <person name="Fujiwara M."/>
            <person name="Mori M."/>
            <person name="Tomita M."/>
            <person name="Arakawa K."/>
        </authorList>
    </citation>
    <scope>NUCLEOTIDE SEQUENCE [LARGE SCALE GENOMIC DNA]</scope>
</reference>
<evidence type="ECO:0000313" key="2">
    <source>
        <dbReference type="EMBL" id="GBN45875.1"/>
    </source>
</evidence>
<proteinExistence type="predicted"/>
<dbReference type="Proteomes" id="UP000499080">
    <property type="component" value="Unassembled WGS sequence"/>
</dbReference>
<evidence type="ECO:0000313" key="4">
    <source>
        <dbReference type="EMBL" id="GBN45967.1"/>
    </source>
</evidence>
<evidence type="ECO:0000313" key="3">
    <source>
        <dbReference type="EMBL" id="GBN45933.1"/>
    </source>
</evidence>
<evidence type="ECO:0000313" key="5">
    <source>
        <dbReference type="Proteomes" id="UP000499080"/>
    </source>
</evidence>
<dbReference type="PANTHER" id="PTHR37162:SF1">
    <property type="entry name" value="BED-TYPE DOMAIN-CONTAINING PROTEIN"/>
    <property type="match status" value="1"/>
</dbReference>
<dbReference type="AlphaFoldDB" id="A0A4Y2P1U6"/>
<dbReference type="EMBL" id="BGPR01290965">
    <property type="protein sequence ID" value="GBN45967.1"/>
    <property type="molecule type" value="Genomic_DNA"/>
</dbReference>
<protein>
    <submittedName>
        <fullName evidence="2">Uncharacterized protein</fullName>
    </submittedName>
</protein>
<name>A0A4Y2P1U6_ARAVE</name>
<dbReference type="EMBL" id="BGPR01290909">
    <property type="protein sequence ID" value="GBN45875.1"/>
    <property type="molecule type" value="Genomic_DNA"/>
</dbReference>
<sequence length="213" mass="24218">MFAACRPVAEVNLPQTSTPLSDRIVNYEAMLLGFLAEKSLPSDFLHLVKEMAKDEKALNQVTMHRIAASYKMRFGVSKTMKEGLLEDLQREFFSLNVDESTSSNNQRIVTVLVNYLNKERKIVTKHLSSYSVDKINSEAIFQGIVVFVENNIPWKNLISVLLDSCNVMRGKNSGLEVKTRTQCPHLLDIDGDSCHHVHNAAKQLLRSWKHFIQ</sequence>
<dbReference type="OrthoDB" id="6781255at2759"/>
<organism evidence="2 5">
    <name type="scientific">Araneus ventricosus</name>
    <name type="common">Orbweaver spider</name>
    <name type="synonym">Epeira ventricosa</name>
    <dbReference type="NCBI Taxonomy" id="182803"/>
    <lineage>
        <taxon>Eukaryota</taxon>
        <taxon>Metazoa</taxon>
        <taxon>Ecdysozoa</taxon>
        <taxon>Arthropoda</taxon>
        <taxon>Chelicerata</taxon>
        <taxon>Arachnida</taxon>
        <taxon>Araneae</taxon>
        <taxon>Araneomorphae</taxon>
        <taxon>Entelegynae</taxon>
        <taxon>Araneoidea</taxon>
        <taxon>Araneidae</taxon>
        <taxon>Araneus</taxon>
    </lineage>
</organism>
<dbReference type="PANTHER" id="PTHR37162">
    <property type="entry name" value="HAT FAMILY DIMERISATION DOMAINCONTAINING PROTEIN-RELATED"/>
    <property type="match status" value="1"/>
</dbReference>
<dbReference type="EMBL" id="BGPR01290856">
    <property type="protein sequence ID" value="GBN45768.1"/>
    <property type="molecule type" value="Genomic_DNA"/>
</dbReference>
<keyword evidence="5" id="KW-1185">Reference proteome</keyword>
<gene>
    <name evidence="3" type="ORF">AVEN_124392_1</name>
    <name evidence="4" type="ORF">AVEN_161995_1</name>
    <name evidence="1" type="ORF">AVEN_2918_1</name>
    <name evidence="2" type="ORF">AVEN_48044_1</name>
</gene>
<accession>A0A4Y2P1U6</accession>
<dbReference type="EMBL" id="BGPR01290943">
    <property type="protein sequence ID" value="GBN45933.1"/>
    <property type="molecule type" value="Genomic_DNA"/>
</dbReference>
<comment type="caution">
    <text evidence="2">The sequence shown here is derived from an EMBL/GenBank/DDBJ whole genome shotgun (WGS) entry which is preliminary data.</text>
</comment>